<organism evidence="1 2">
    <name type="scientific">Photobacterium rosenbergii</name>
    <dbReference type="NCBI Taxonomy" id="294936"/>
    <lineage>
        <taxon>Bacteria</taxon>
        <taxon>Pseudomonadati</taxon>
        <taxon>Pseudomonadota</taxon>
        <taxon>Gammaproteobacteria</taxon>
        <taxon>Vibrionales</taxon>
        <taxon>Vibrionaceae</taxon>
        <taxon>Photobacterium</taxon>
    </lineage>
</organism>
<dbReference type="EMBL" id="PYMB01000002">
    <property type="protein sequence ID" value="PSW14418.1"/>
    <property type="molecule type" value="Genomic_DNA"/>
</dbReference>
<evidence type="ECO:0000313" key="1">
    <source>
        <dbReference type="EMBL" id="PSW14418.1"/>
    </source>
</evidence>
<gene>
    <name evidence="1" type="ORF">C9J01_08250</name>
</gene>
<proteinExistence type="predicted"/>
<name>A0A2T3NHD5_9GAMM</name>
<dbReference type="OrthoDB" id="5890684at2"/>
<dbReference type="RefSeq" id="WP_107297662.1">
    <property type="nucleotide sequence ID" value="NZ_PYMB01000002.1"/>
</dbReference>
<accession>A0A2T3NHD5</accession>
<dbReference type="Proteomes" id="UP000241346">
    <property type="component" value="Unassembled WGS sequence"/>
</dbReference>
<dbReference type="AlphaFoldDB" id="A0A2T3NHD5"/>
<evidence type="ECO:0000313" key="2">
    <source>
        <dbReference type="Proteomes" id="UP000241346"/>
    </source>
</evidence>
<sequence>MNFITGVLLKTLLDVLKGLFFQIGWKIILERFATRGVVWGLETLRNLTTNDVMQATVDDVIASLQGKRLKEIPQKE</sequence>
<reference evidence="1 2" key="1">
    <citation type="submission" date="2018-03" db="EMBL/GenBank/DDBJ databases">
        <title>Whole genome sequencing of Histamine producing bacteria.</title>
        <authorList>
            <person name="Butler K."/>
        </authorList>
    </citation>
    <scope>NUCLEOTIDE SEQUENCE [LARGE SCALE GENOMIC DNA]</scope>
    <source>
        <strain evidence="1 2">DSM 19138</strain>
    </source>
</reference>
<comment type="caution">
    <text evidence="1">The sequence shown here is derived from an EMBL/GenBank/DDBJ whole genome shotgun (WGS) entry which is preliminary data.</text>
</comment>
<protein>
    <submittedName>
        <fullName evidence="1">Uncharacterized protein</fullName>
    </submittedName>
</protein>